<dbReference type="Proteomes" id="UP001195483">
    <property type="component" value="Unassembled WGS sequence"/>
</dbReference>
<proteinExistence type="predicted"/>
<dbReference type="PANTHER" id="PTHR13162:SF8">
    <property type="entry name" value="CCR4-NOT TRANSCRIPTION COMPLEX SUBUNIT 1"/>
    <property type="match status" value="1"/>
</dbReference>
<dbReference type="InterPro" id="IPR007196">
    <property type="entry name" value="CCR4-Not_Not1_C"/>
</dbReference>
<gene>
    <name evidence="2" type="ORF">CHS0354_012204</name>
</gene>
<name>A0AAE0SA42_9BIVA</name>
<dbReference type="EMBL" id="JAEAOA010000745">
    <property type="protein sequence ID" value="KAK3588146.1"/>
    <property type="molecule type" value="Genomic_DNA"/>
</dbReference>
<accession>A0AAE0SA42</accession>
<dbReference type="InterPro" id="IPR040398">
    <property type="entry name" value="Not1"/>
</dbReference>
<dbReference type="PANTHER" id="PTHR13162">
    <property type="entry name" value="CCR4-NOT TRANSCRIPTION COMPLEX"/>
    <property type="match status" value="1"/>
</dbReference>
<dbReference type="Pfam" id="PF04054">
    <property type="entry name" value="Not1"/>
    <property type="match status" value="1"/>
</dbReference>
<dbReference type="GO" id="GO:0060090">
    <property type="term" value="F:molecular adaptor activity"/>
    <property type="evidence" value="ECO:0007669"/>
    <property type="project" value="TreeGrafter"/>
</dbReference>
<sequence>MCLDFFNRELYPQFLSSANVQTKCTFVWNRMLALLVKQSRGDANKIYMLDKVLGIVAGVLLRDHEVMHTALKQVSYHKIFIGLFLELSAEEPILENISLEVLTTFYNLLKILSPTNAPGFIHAWLGFISRMTFWGRMLQYSSFIVY</sequence>
<dbReference type="GO" id="GO:0030015">
    <property type="term" value="C:CCR4-NOT core complex"/>
    <property type="evidence" value="ECO:0007669"/>
    <property type="project" value="InterPro"/>
</dbReference>
<protein>
    <recommendedName>
        <fullName evidence="1">CCR4-Not complex component Not1 C-terminal domain-containing protein</fullName>
    </recommendedName>
</protein>
<evidence type="ECO:0000259" key="1">
    <source>
        <dbReference type="Pfam" id="PF04054"/>
    </source>
</evidence>
<feature type="domain" description="CCR4-Not complex component Not1 C-terminal" evidence="1">
    <location>
        <begin position="85"/>
        <end position="140"/>
    </location>
</feature>
<evidence type="ECO:0000313" key="2">
    <source>
        <dbReference type="EMBL" id="KAK3588146.1"/>
    </source>
</evidence>
<dbReference type="GO" id="GO:0000932">
    <property type="term" value="C:P-body"/>
    <property type="evidence" value="ECO:0007669"/>
    <property type="project" value="TreeGrafter"/>
</dbReference>
<dbReference type="GO" id="GO:0017148">
    <property type="term" value="P:negative regulation of translation"/>
    <property type="evidence" value="ECO:0007669"/>
    <property type="project" value="InterPro"/>
</dbReference>
<evidence type="ECO:0000313" key="3">
    <source>
        <dbReference type="Proteomes" id="UP001195483"/>
    </source>
</evidence>
<reference evidence="2" key="1">
    <citation type="journal article" date="2021" name="Genome Biol. Evol.">
        <title>A High-Quality Reference Genome for a Parasitic Bivalve with Doubly Uniparental Inheritance (Bivalvia: Unionida).</title>
        <authorList>
            <person name="Smith C.H."/>
        </authorList>
    </citation>
    <scope>NUCLEOTIDE SEQUENCE</scope>
    <source>
        <strain evidence="2">CHS0354</strain>
    </source>
</reference>
<dbReference type="GO" id="GO:0000288">
    <property type="term" value="P:nuclear-transcribed mRNA catabolic process, deadenylation-dependent decay"/>
    <property type="evidence" value="ECO:0007669"/>
    <property type="project" value="TreeGrafter"/>
</dbReference>
<reference evidence="2" key="2">
    <citation type="journal article" date="2021" name="Genome Biol. Evol.">
        <title>Developing a high-quality reference genome for a parasitic bivalve with doubly uniparental inheritance (Bivalvia: Unionida).</title>
        <authorList>
            <person name="Smith C.H."/>
        </authorList>
    </citation>
    <scope>NUCLEOTIDE SEQUENCE</scope>
    <source>
        <strain evidence="2">CHS0354</strain>
        <tissue evidence="2">Mantle</tissue>
    </source>
</reference>
<keyword evidence="3" id="KW-1185">Reference proteome</keyword>
<organism evidence="2 3">
    <name type="scientific">Potamilus streckersoni</name>
    <dbReference type="NCBI Taxonomy" id="2493646"/>
    <lineage>
        <taxon>Eukaryota</taxon>
        <taxon>Metazoa</taxon>
        <taxon>Spiralia</taxon>
        <taxon>Lophotrochozoa</taxon>
        <taxon>Mollusca</taxon>
        <taxon>Bivalvia</taxon>
        <taxon>Autobranchia</taxon>
        <taxon>Heteroconchia</taxon>
        <taxon>Palaeoheterodonta</taxon>
        <taxon>Unionida</taxon>
        <taxon>Unionoidea</taxon>
        <taxon>Unionidae</taxon>
        <taxon>Ambleminae</taxon>
        <taxon>Lampsilini</taxon>
        <taxon>Potamilus</taxon>
    </lineage>
</organism>
<dbReference type="Gene3D" id="1.25.40.790">
    <property type="match status" value="1"/>
</dbReference>
<comment type="caution">
    <text evidence="2">The sequence shown here is derived from an EMBL/GenBank/DDBJ whole genome shotgun (WGS) entry which is preliminary data.</text>
</comment>
<dbReference type="AlphaFoldDB" id="A0AAE0SA42"/>
<reference evidence="2" key="3">
    <citation type="submission" date="2023-05" db="EMBL/GenBank/DDBJ databases">
        <authorList>
            <person name="Smith C.H."/>
        </authorList>
    </citation>
    <scope>NUCLEOTIDE SEQUENCE</scope>
    <source>
        <strain evidence="2">CHS0354</strain>
        <tissue evidence="2">Mantle</tissue>
    </source>
</reference>